<dbReference type="EMBL" id="CAXLJL010000678">
    <property type="protein sequence ID" value="CAL5139958.1"/>
    <property type="molecule type" value="Genomic_DNA"/>
</dbReference>
<dbReference type="Gene3D" id="2.10.25.10">
    <property type="entry name" value="Laminin"/>
    <property type="match status" value="1"/>
</dbReference>
<dbReference type="AlphaFoldDB" id="A0AAV2TRW8"/>
<dbReference type="SUPFAM" id="SSF57196">
    <property type="entry name" value="EGF/Laminin"/>
    <property type="match status" value="1"/>
</dbReference>
<evidence type="ECO:0000313" key="4">
    <source>
        <dbReference type="EMBL" id="CAL5139958.1"/>
    </source>
</evidence>
<protein>
    <recommendedName>
        <fullName evidence="3">EGF-like domain-containing protein</fullName>
    </recommendedName>
</protein>
<gene>
    <name evidence="4" type="ORF">CDAUBV1_LOCUS15143</name>
</gene>
<evidence type="ECO:0000256" key="2">
    <source>
        <dbReference type="SAM" id="Phobius"/>
    </source>
</evidence>
<evidence type="ECO:0000313" key="5">
    <source>
        <dbReference type="Proteomes" id="UP001497525"/>
    </source>
</evidence>
<evidence type="ECO:0000259" key="3">
    <source>
        <dbReference type="PROSITE" id="PS00022"/>
    </source>
</evidence>
<dbReference type="PROSITE" id="PS00022">
    <property type="entry name" value="EGF_1"/>
    <property type="match status" value="1"/>
</dbReference>
<sequence length="267" mass="29930">MKLDRYFNKKKDNSHKMGAGASRGLRDANSIPEDLVHRIGCDTKGTVLCNSTELNCLNGGVCALFLSEVEDKCEQRCRCPPEYIGDYCQFYGGFYSATIGITIGVLLTVLFLVFIGVCIWYCCTRQKRKNQMVPVEDPPTSRVYLSNRIENPPPTTTVNNQTSNRNYLVQEPVRGDLNNQRVKENSTSRSYSVYDNVVWDEESADWYTGSQPAQRAVGSDGTRETAHLLKYDGVDCTGPKTMQSNQPQPNPRNTGEVNPYEALHTTT</sequence>
<feature type="region of interest" description="Disordered" evidence="1">
    <location>
        <begin position="233"/>
        <end position="267"/>
    </location>
</feature>
<evidence type="ECO:0000256" key="1">
    <source>
        <dbReference type="SAM" id="MobiDB-lite"/>
    </source>
</evidence>
<feature type="domain" description="EGF-like" evidence="3">
    <location>
        <begin position="77"/>
        <end position="88"/>
    </location>
</feature>
<name>A0AAV2TRW8_CALDB</name>
<dbReference type="InterPro" id="IPR000742">
    <property type="entry name" value="EGF"/>
</dbReference>
<dbReference type="Proteomes" id="UP001497525">
    <property type="component" value="Unassembled WGS sequence"/>
</dbReference>
<proteinExistence type="predicted"/>
<feature type="region of interest" description="Disordered" evidence="1">
    <location>
        <begin position="146"/>
        <end position="165"/>
    </location>
</feature>
<feature type="compositionally biased region" description="Polar residues" evidence="1">
    <location>
        <begin position="240"/>
        <end position="256"/>
    </location>
</feature>
<feature type="transmembrane region" description="Helical" evidence="2">
    <location>
        <begin position="99"/>
        <end position="122"/>
    </location>
</feature>
<organism evidence="4 5">
    <name type="scientific">Calicophoron daubneyi</name>
    <name type="common">Rumen fluke</name>
    <name type="synonym">Paramphistomum daubneyi</name>
    <dbReference type="NCBI Taxonomy" id="300641"/>
    <lineage>
        <taxon>Eukaryota</taxon>
        <taxon>Metazoa</taxon>
        <taxon>Spiralia</taxon>
        <taxon>Lophotrochozoa</taxon>
        <taxon>Platyhelminthes</taxon>
        <taxon>Trematoda</taxon>
        <taxon>Digenea</taxon>
        <taxon>Plagiorchiida</taxon>
        <taxon>Pronocephalata</taxon>
        <taxon>Paramphistomoidea</taxon>
        <taxon>Paramphistomidae</taxon>
        <taxon>Calicophoron</taxon>
    </lineage>
</organism>
<keyword evidence="2" id="KW-0812">Transmembrane</keyword>
<comment type="caution">
    <text evidence="4">The sequence shown here is derived from an EMBL/GenBank/DDBJ whole genome shotgun (WGS) entry which is preliminary data.</text>
</comment>
<reference evidence="4" key="1">
    <citation type="submission" date="2024-06" db="EMBL/GenBank/DDBJ databases">
        <authorList>
            <person name="Liu X."/>
            <person name="Lenzi L."/>
            <person name="Haldenby T S."/>
            <person name="Uol C."/>
        </authorList>
    </citation>
    <scope>NUCLEOTIDE SEQUENCE</scope>
</reference>
<accession>A0AAV2TRW8</accession>
<keyword evidence="2" id="KW-0472">Membrane</keyword>
<keyword evidence="2" id="KW-1133">Transmembrane helix</keyword>